<comment type="caution">
    <text evidence="10">The sequence shown here is derived from an EMBL/GenBank/DDBJ whole genome shotgun (WGS) entry which is preliminary data.</text>
</comment>
<keyword evidence="1" id="KW-0808">Transferase</keyword>
<dbReference type="GO" id="GO:0004713">
    <property type="term" value="F:protein tyrosine kinase activity"/>
    <property type="evidence" value="ECO:0007669"/>
    <property type="project" value="UniProtKB-KW"/>
</dbReference>
<accession>A0AA36GG65</accession>
<gene>
    <name evidence="10" type="ORF">CYNAS_LOCUS5452</name>
</gene>
<evidence type="ECO:0000313" key="11">
    <source>
        <dbReference type="Proteomes" id="UP001176961"/>
    </source>
</evidence>
<dbReference type="SUPFAM" id="SSF56112">
    <property type="entry name" value="Protein kinase-like (PK-like)"/>
    <property type="match status" value="1"/>
</dbReference>
<dbReference type="EMBL" id="CATQJL010000112">
    <property type="protein sequence ID" value="CAJ0593469.1"/>
    <property type="molecule type" value="Genomic_DNA"/>
</dbReference>
<keyword evidence="5" id="KW-0829">Tyrosine-protein kinase</keyword>
<evidence type="ECO:0000256" key="7">
    <source>
        <dbReference type="SAM" id="MobiDB-lite"/>
    </source>
</evidence>
<evidence type="ECO:0000259" key="8">
    <source>
        <dbReference type="PROSITE" id="PS50001"/>
    </source>
</evidence>
<feature type="domain" description="Protein kinase" evidence="9">
    <location>
        <begin position="282"/>
        <end position="560"/>
    </location>
</feature>
<sequence>MSSSVDTPELPADIYKVRWTLNVPTLAEIKEPGQQVRVTDIVKKKLENRIFSAYPAAEEVASGQWWMGRISCIEAGMRLSRDPSLLMGSYAVCQPPEMEPINADEWAEFVLVVRNISGSAEQWIYEWEINHKYNQKFGRKFKERQLGNDIIRGPPASPIPVVAYFKIKRTETGLFYVEPEQTFSSIDLLLTHYHSHALPINGKKDVSKQPFSLILRGISQFDTASPIPPRPMLGPMKKPTYKKSERSPFRLILGDGQKTLESMKARIANRVFIIDNEQKEALYKGYLFYNGKFNPVTIRKQRPRLFKQKAFEKDIQRLSKVGQREKGSKQDANIAGTKNGYEFLSHIVAYGNDEWKYGKWVAYEFAFGVPLDRLLQWRKYKNETMYLREKSEILYQISAGMRFLELNGLCHRHLRASNVILREDGYHMYGVKITDYMLTYHFLDPDVVESINLADLDWPWWAPECVLYKCFDIVSDIWAFGCVIFEINHDGLGPYAFQQHRPQSHQDLQAIFERGEKMEIVLEEDKETFLEELLYMCVRYNPDARPTFAYLFEFFRDVLFDFAEGPMPAIDKYIKKAPKTFQHPKRSKKIPEDAKFLKKEPSTSFT</sequence>
<evidence type="ECO:0000256" key="5">
    <source>
        <dbReference type="ARBA" id="ARBA00023137"/>
    </source>
</evidence>
<feature type="compositionally biased region" description="Basic and acidic residues" evidence="7">
    <location>
        <begin position="589"/>
        <end position="606"/>
    </location>
</feature>
<dbReference type="PANTHER" id="PTHR24418">
    <property type="entry name" value="TYROSINE-PROTEIN KINASE"/>
    <property type="match status" value="1"/>
</dbReference>
<keyword evidence="6" id="KW-0727">SH2 domain</keyword>
<dbReference type="InterPro" id="IPR050198">
    <property type="entry name" value="Non-receptor_tyrosine_kinases"/>
</dbReference>
<dbReference type="InterPro" id="IPR000980">
    <property type="entry name" value="SH2"/>
</dbReference>
<name>A0AA36GG65_CYLNA</name>
<feature type="region of interest" description="Disordered" evidence="7">
    <location>
        <begin position="582"/>
        <end position="606"/>
    </location>
</feature>
<dbReference type="InterPro" id="IPR001245">
    <property type="entry name" value="Ser-Thr/Tyr_kinase_cat_dom"/>
</dbReference>
<keyword evidence="3" id="KW-0418">Kinase</keyword>
<evidence type="ECO:0000256" key="3">
    <source>
        <dbReference type="ARBA" id="ARBA00022777"/>
    </source>
</evidence>
<evidence type="ECO:0000256" key="6">
    <source>
        <dbReference type="PROSITE-ProRule" id="PRU00191"/>
    </source>
</evidence>
<feature type="domain" description="SH2" evidence="8">
    <location>
        <begin position="65"/>
        <end position="211"/>
    </location>
</feature>
<reference evidence="10" key="1">
    <citation type="submission" date="2023-07" db="EMBL/GenBank/DDBJ databases">
        <authorList>
            <consortium name="CYATHOMIX"/>
        </authorList>
    </citation>
    <scope>NUCLEOTIDE SEQUENCE</scope>
    <source>
        <strain evidence="10">N/A</strain>
    </source>
</reference>
<evidence type="ECO:0000259" key="9">
    <source>
        <dbReference type="PROSITE" id="PS50011"/>
    </source>
</evidence>
<evidence type="ECO:0008006" key="12">
    <source>
        <dbReference type="Google" id="ProtNLM"/>
    </source>
</evidence>
<dbReference type="PROSITE" id="PS50001">
    <property type="entry name" value="SH2"/>
    <property type="match status" value="1"/>
</dbReference>
<dbReference type="InterPro" id="IPR036860">
    <property type="entry name" value="SH2_dom_sf"/>
</dbReference>
<dbReference type="GO" id="GO:0005524">
    <property type="term" value="F:ATP binding"/>
    <property type="evidence" value="ECO:0007669"/>
    <property type="project" value="UniProtKB-KW"/>
</dbReference>
<dbReference type="InterPro" id="IPR011009">
    <property type="entry name" value="Kinase-like_dom_sf"/>
</dbReference>
<keyword evidence="11" id="KW-1185">Reference proteome</keyword>
<dbReference type="InterPro" id="IPR000719">
    <property type="entry name" value="Prot_kinase_dom"/>
</dbReference>
<dbReference type="Proteomes" id="UP001176961">
    <property type="component" value="Unassembled WGS sequence"/>
</dbReference>
<proteinExistence type="predicted"/>
<protein>
    <recommendedName>
        <fullName evidence="12">Protein kinase domain-containing protein</fullName>
    </recommendedName>
</protein>
<keyword evidence="2" id="KW-0547">Nucleotide-binding</keyword>
<dbReference type="PROSITE" id="PS50011">
    <property type="entry name" value="PROTEIN_KINASE_DOM"/>
    <property type="match status" value="1"/>
</dbReference>
<organism evidence="10 11">
    <name type="scientific">Cylicocyclus nassatus</name>
    <name type="common">Nematode worm</name>
    <dbReference type="NCBI Taxonomy" id="53992"/>
    <lineage>
        <taxon>Eukaryota</taxon>
        <taxon>Metazoa</taxon>
        <taxon>Ecdysozoa</taxon>
        <taxon>Nematoda</taxon>
        <taxon>Chromadorea</taxon>
        <taxon>Rhabditida</taxon>
        <taxon>Rhabditina</taxon>
        <taxon>Rhabditomorpha</taxon>
        <taxon>Strongyloidea</taxon>
        <taxon>Strongylidae</taxon>
        <taxon>Cylicocyclus</taxon>
    </lineage>
</organism>
<dbReference type="AlphaFoldDB" id="A0AA36GG65"/>
<dbReference type="Gene3D" id="1.10.510.10">
    <property type="entry name" value="Transferase(Phosphotransferase) domain 1"/>
    <property type="match status" value="1"/>
</dbReference>
<evidence type="ECO:0000256" key="4">
    <source>
        <dbReference type="ARBA" id="ARBA00022840"/>
    </source>
</evidence>
<keyword evidence="4" id="KW-0067">ATP-binding</keyword>
<dbReference type="Gene3D" id="3.30.505.10">
    <property type="entry name" value="SH2 domain"/>
    <property type="match status" value="1"/>
</dbReference>
<evidence type="ECO:0000256" key="1">
    <source>
        <dbReference type="ARBA" id="ARBA00022679"/>
    </source>
</evidence>
<evidence type="ECO:0000256" key="2">
    <source>
        <dbReference type="ARBA" id="ARBA00022741"/>
    </source>
</evidence>
<evidence type="ECO:0000313" key="10">
    <source>
        <dbReference type="EMBL" id="CAJ0593469.1"/>
    </source>
</evidence>
<dbReference type="Pfam" id="PF07714">
    <property type="entry name" value="PK_Tyr_Ser-Thr"/>
    <property type="match status" value="1"/>
</dbReference>